<dbReference type="EMBL" id="BAABRL010000005">
    <property type="protein sequence ID" value="GAA5495610.1"/>
    <property type="molecule type" value="Genomic_DNA"/>
</dbReference>
<comment type="caution">
    <text evidence="4">The sequence shown here is derived from an EMBL/GenBank/DDBJ whole genome shotgun (WGS) entry which is preliminary data.</text>
</comment>
<feature type="domain" description="GYF" evidence="3">
    <location>
        <begin position="10"/>
        <end position="60"/>
    </location>
</feature>
<gene>
    <name evidence="4" type="ORF">Rhal01_01789</name>
</gene>
<feature type="region of interest" description="Disordered" evidence="1">
    <location>
        <begin position="74"/>
        <end position="122"/>
    </location>
</feature>
<feature type="transmembrane region" description="Helical" evidence="2">
    <location>
        <begin position="146"/>
        <end position="168"/>
    </location>
</feature>
<feature type="transmembrane region" description="Helical" evidence="2">
    <location>
        <begin position="206"/>
        <end position="224"/>
    </location>
</feature>
<feature type="region of interest" description="Disordered" evidence="1">
    <location>
        <begin position="1"/>
        <end position="23"/>
    </location>
</feature>
<sequence>MSAASTEPVWHYTSQNQRKGPVTLENLQTLVSRGRLDLQKDMVWNPEMPEWTLAGSVPELAKVKVDPTAAPAAKPAVAPSLSAPAQQAAKPQEEASAPQPKKPEKVAESTSPYQAPRAQGADTGELEAAMKHRSDEKYPGVGRLGYVIYPLFTLLLIYPLSLAIAGFSTDIESPIVRIILNMGVLLVLLIGLLYPTFGRFTNLRMSGWYFWLLFVPIANLWVGYRLFACPPGYGEHKKMDVIGWILATLYGLVCTLHILGVILYVSNDELQREFDESFEKGYQEELQRQREKQGR</sequence>
<protein>
    <recommendedName>
        <fullName evidence="3">GYF domain-containing protein</fullName>
    </recommendedName>
</protein>
<dbReference type="InterPro" id="IPR025640">
    <property type="entry name" value="GYF_2"/>
</dbReference>
<feature type="transmembrane region" description="Helical" evidence="2">
    <location>
        <begin position="244"/>
        <end position="265"/>
    </location>
</feature>
<accession>A0ABP9V0W8</accession>
<feature type="transmembrane region" description="Helical" evidence="2">
    <location>
        <begin position="174"/>
        <end position="194"/>
    </location>
</feature>
<dbReference type="Proteomes" id="UP001424741">
    <property type="component" value="Unassembled WGS sequence"/>
</dbReference>
<proteinExistence type="predicted"/>
<dbReference type="RefSeq" id="WP_346188381.1">
    <property type="nucleotide sequence ID" value="NZ_BAABRL010000005.1"/>
</dbReference>
<evidence type="ECO:0000256" key="1">
    <source>
        <dbReference type="SAM" id="MobiDB-lite"/>
    </source>
</evidence>
<reference evidence="4 5" key="1">
    <citation type="submission" date="2024-02" db="EMBL/GenBank/DDBJ databases">
        <title>Rubritalea halochordaticola NBRC 107102.</title>
        <authorList>
            <person name="Ichikawa N."/>
            <person name="Katano-Makiyama Y."/>
            <person name="Hidaka K."/>
        </authorList>
    </citation>
    <scope>NUCLEOTIDE SEQUENCE [LARGE SCALE GENOMIC DNA]</scope>
    <source>
        <strain evidence="4 5">NBRC 107102</strain>
    </source>
</reference>
<keyword evidence="5" id="KW-1185">Reference proteome</keyword>
<name>A0ABP9V0W8_9BACT</name>
<dbReference type="Pfam" id="PF14237">
    <property type="entry name" value="GYF_2"/>
    <property type="match status" value="1"/>
</dbReference>
<evidence type="ECO:0000313" key="5">
    <source>
        <dbReference type="Proteomes" id="UP001424741"/>
    </source>
</evidence>
<keyword evidence="2" id="KW-0812">Transmembrane</keyword>
<evidence type="ECO:0000313" key="4">
    <source>
        <dbReference type="EMBL" id="GAA5495610.1"/>
    </source>
</evidence>
<keyword evidence="2" id="KW-0472">Membrane</keyword>
<evidence type="ECO:0000256" key="2">
    <source>
        <dbReference type="SAM" id="Phobius"/>
    </source>
</evidence>
<organism evidence="4 5">
    <name type="scientific">Rubritalea halochordaticola</name>
    <dbReference type="NCBI Taxonomy" id="714537"/>
    <lineage>
        <taxon>Bacteria</taxon>
        <taxon>Pseudomonadati</taxon>
        <taxon>Verrucomicrobiota</taxon>
        <taxon>Verrucomicrobiia</taxon>
        <taxon>Verrucomicrobiales</taxon>
        <taxon>Rubritaleaceae</taxon>
        <taxon>Rubritalea</taxon>
    </lineage>
</organism>
<evidence type="ECO:0000259" key="3">
    <source>
        <dbReference type="Pfam" id="PF14237"/>
    </source>
</evidence>
<keyword evidence="2" id="KW-1133">Transmembrane helix</keyword>
<feature type="compositionally biased region" description="Low complexity" evidence="1">
    <location>
        <begin position="74"/>
        <end position="99"/>
    </location>
</feature>